<feature type="region of interest" description="Disordered" evidence="1">
    <location>
        <begin position="1"/>
        <end position="84"/>
    </location>
</feature>
<comment type="caution">
    <text evidence="2">The sequence shown here is derived from an EMBL/GenBank/DDBJ whole genome shotgun (WGS) entry which is preliminary data.</text>
</comment>
<name>A0ABU0AP38_9BACI</name>
<organism evidence="2 3">
    <name type="scientific">Cytobacillus purgationiresistens</name>
    <dbReference type="NCBI Taxonomy" id="863449"/>
    <lineage>
        <taxon>Bacteria</taxon>
        <taxon>Bacillati</taxon>
        <taxon>Bacillota</taxon>
        <taxon>Bacilli</taxon>
        <taxon>Bacillales</taxon>
        <taxon>Bacillaceae</taxon>
        <taxon>Cytobacillus</taxon>
    </lineage>
</organism>
<evidence type="ECO:0008006" key="4">
    <source>
        <dbReference type="Google" id="ProtNLM"/>
    </source>
</evidence>
<proteinExistence type="predicted"/>
<sequence length="84" mass="9572">MDEKEQAYSDFSNVESQKNDLAVEDLPEGPYGSPVGKYKPVENKSSPWQEGQRQSSAFNYENKELHHNKPRQMDGAHPPHAEDD</sequence>
<feature type="compositionally biased region" description="Polar residues" evidence="1">
    <location>
        <begin position="43"/>
        <end position="59"/>
    </location>
</feature>
<reference evidence="2 3" key="1">
    <citation type="submission" date="2023-07" db="EMBL/GenBank/DDBJ databases">
        <title>Genomic Encyclopedia of Type Strains, Phase IV (KMG-IV): sequencing the most valuable type-strain genomes for metagenomic binning, comparative biology and taxonomic classification.</title>
        <authorList>
            <person name="Goeker M."/>
        </authorList>
    </citation>
    <scope>NUCLEOTIDE SEQUENCE [LARGE SCALE GENOMIC DNA]</scope>
    <source>
        <strain evidence="2 3">DSM 23494</strain>
    </source>
</reference>
<dbReference type="EMBL" id="JAUSUB010000032">
    <property type="protein sequence ID" value="MDQ0273058.1"/>
    <property type="molecule type" value="Genomic_DNA"/>
</dbReference>
<dbReference type="RefSeq" id="WP_307478662.1">
    <property type="nucleotide sequence ID" value="NZ_JAUSUB010000032.1"/>
</dbReference>
<protein>
    <recommendedName>
        <fullName evidence="4">Cytosolic protein</fullName>
    </recommendedName>
</protein>
<evidence type="ECO:0000313" key="2">
    <source>
        <dbReference type="EMBL" id="MDQ0273058.1"/>
    </source>
</evidence>
<gene>
    <name evidence="2" type="ORF">J2S17_004952</name>
</gene>
<evidence type="ECO:0000313" key="3">
    <source>
        <dbReference type="Proteomes" id="UP001238088"/>
    </source>
</evidence>
<keyword evidence="3" id="KW-1185">Reference proteome</keyword>
<evidence type="ECO:0000256" key="1">
    <source>
        <dbReference type="SAM" id="MobiDB-lite"/>
    </source>
</evidence>
<feature type="compositionally biased region" description="Basic and acidic residues" evidence="1">
    <location>
        <begin position="61"/>
        <end position="84"/>
    </location>
</feature>
<dbReference type="Proteomes" id="UP001238088">
    <property type="component" value="Unassembled WGS sequence"/>
</dbReference>
<accession>A0ABU0AP38</accession>